<dbReference type="OrthoDB" id="5399183at2759"/>
<proteinExistence type="predicted"/>
<feature type="compositionally biased region" description="Low complexity" evidence="1">
    <location>
        <begin position="84"/>
        <end position="101"/>
    </location>
</feature>
<feature type="region of interest" description="Disordered" evidence="1">
    <location>
        <begin position="1"/>
        <end position="346"/>
    </location>
</feature>
<feature type="compositionally biased region" description="Polar residues" evidence="1">
    <location>
        <begin position="488"/>
        <end position="507"/>
    </location>
</feature>
<organism evidence="2 3">
    <name type="scientific">Diaporthe helianthi</name>
    <dbReference type="NCBI Taxonomy" id="158607"/>
    <lineage>
        <taxon>Eukaryota</taxon>
        <taxon>Fungi</taxon>
        <taxon>Dikarya</taxon>
        <taxon>Ascomycota</taxon>
        <taxon>Pezizomycotina</taxon>
        <taxon>Sordariomycetes</taxon>
        <taxon>Sordariomycetidae</taxon>
        <taxon>Diaporthales</taxon>
        <taxon>Diaporthaceae</taxon>
        <taxon>Diaporthe</taxon>
    </lineage>
</organism>
<feature type="compositionally biased region" description="Acidic residues" evidence="1">
    <location>
        <begin position="247"/>
        <end position="260"/>
    </location>
</feature>
<comment type="caution">
    <text evidence="2">The sequence shown here is derived from an EMBL/GenBank/DDBJ whole genome shotgun (WGS) entry which is preliminary data.</text>
</comment>
<name>A0A2P5HVM7_DIAHE</name>
<feature type="compositionally biased region" description="Low complexity" evidence="1">
    <location>
        <begin position="40"/>
        <end position="51"/>
    </location>
</feature>
<dbReference type="AlphaFoldDB" id="A0A2P5HVM7"/>
<feature type="compositionally biased region" description="Acidic residues" evidence="1">
    <location>
        <begin position="63"/>
        <end position="73"/>
    </location>
</feature>
<feature type="compositionally biased region" description="Basic and acidic residues" evidence="1">
    <location>
        <begin position="323"/>
        <end position="334"/>
    </location>
</feature>
<sequence>MPPKIVLKRGLNRVPTGGKSIKAPKKGPMKAPTSSKQRRASSSSLSSASLDLSDDGGYSGVDDVSDSDDDEENVFAAEEEHILANARQPAAPSSPRPTSSDIDGDEDEAAADADDDDDSDENDNENENEHEHEHELESADEDDDDTSSVSWNGFASENDEHVPAEVHTAEPVSTTPVERHVRFAGVPDSESDSDETEEDVDDFFPDIFIAQDSLDSGFRREIEQDDDDDSSVSATYWDYSGAAGAPDESDDDPYGIDEEFPNIFGGSGVNEPHDATQSRVAELPLPGDDDDESDGYMSDGETTEEDEPEPVPRKKMISILRARSRDPSDSEKSEGGTPRPTKRPFKKPIVVMNPITRKMMVITPQKKQRKFDVMVDPGQFQPDYFSYPNSHQTSPIMGNPGSLMMSAMSSANFYAGGMMDFQTVGPAEAFFPLGAEPYVGDDSEDSWLVDAEHDDDVEERNLNIEDFLDFGDGGSEGEDDDKSEDGNTDGTPSRRTSMAPSALSALSDSNTDVHPLLSHLTNNADAVGAFRRNQVNQQLILNGQATQESLAFSNPLYHGTLRGIKHGSLGGAATPLTPERRHKKLLAKSPSDAISQKRKASGPAADMSQTHKRQRSISDVRTMRL</sequence>
<evidence type="ECO:0000256" key="1">
    <source>
        <dbReference type="SAM" id="MobiDB-lite"/>
    </source>
</evidence>
<keyword evidence="3" id="KW-1185">Reference proteome</keyword>
<reference evidence="2" key="1">
    <citation type="submission" date="2017-09" db="EMBL/GenBank/DDBJ databases">
        <title>Polyketide synthases of a Diaporthe helianthi virulent isolate.</title>
        <authorList>
            <person name="Baroncelli R."/>
        </authorList>
    </citation>
    <scope>NUCLEOTIDE SEQUENCE [LARGE SCALE GENOMIC DNA]</scope>
    <source>
        <strain evidence="2">7/96</strain>
    </source>
</reference>
<evidence type="ECO:0000313" key="3">
    <source>
        <dbReference type="Proteomes" id="UP000094444"/>
    </source>
</evidence>
<feature type="compositionally biased region" description="Acidic residues" evidence="1">
    <location>
        <begin position="189"/>
        <end position="204"/>
    </location>
</feature>
<feature type="compositionally biased region" description="Acidic residues" evidence="1">
    <location>
        <begin position="475"/>
        <end position="487"/>
    </location>
</feature>
<dbReference type="EMBL" id="MAVT02000650">
    <property type="protein sequence ID" value="POS74317.1"/>
    <property type="molecule type" value="Genomic_DNA"/>
</dbReference>
<feature type="compositionally biased region" description="Basic and acidic residues" evidence="1">
    <location>
        <begin position="127"/>
        <end position="137"/>
    </location>
</feature>
<evidence type="ECO:0000313" key="2">
    <source>
        <dbReference type="EMBL" id="POS74317.1"/>
    </source>
</evidence>
<feature type="compositionally biased region" description="Acidic residues" evidence="1">
    <location>
        <begin position="102"/>
        <end position="126"/>
    </location>
</feature>
<dbReference type="Proteomes" id="UP000094444">
    <property type="component" value="Unassembled WGS sequence"/>
</dbReference>
<feature type="compositionally biased region" description="Basic and acidic residues" evidence="1">
    <location>
        <begin position="158"/>
        <end position="168"/>
    </location>
</feature>
<protein>
    <submittedName>
        <fullName evidence="2">Uncharacterized protein</fullName>
    </submittedName>
</protein>
<feature type="region of interest" description="Disordered" evidence="1">
    <location>
        <begin position="467"/>
        <end position="507"/>
    </location>
</feature>
<dbReference type="STRING" id="158607.A0A2P5HVM7"/>
<feature type="compositionally biased region" description="Basic residues" evidence="1">
    <location>
        <begin position="1"/>
        <end position="11"/>
    </location>
</feature>
<gene>
    <name evidence="2" type="ORF">DHEL01_v207292</name>
</gene>
<feature type="compositionally biased region" description="Basic and acidic residues" evidence="1">
    <location>
        <begin position="616"/>
        <end position="625"/>
    </location>
</feature>
<accession>A0A2P5HVM7</accession>
<dbReference type="InParanoid" id="A0A2P5HVM7"/>
<feature type="region of interest" description="Disordered" evidence="1">
    <location>
        <begin position="585"/>
        <end position="625"/>
    </location>
</feature>